<evidence type="ECO:0000313" key="3">
    <source>
        <dbReference type="Proteomes" id="UP000003094"/>
    </source>
</evidence>
<dbReference type="EMBL" id="ADHJ01000048">
    <property type="protein sequence ID" value="EFU38738.1"/>
    <property type="molecule type" value="Genomic_DNA"/>
</dbReference>
<dbReference type="Pfam" id="PF12867">
    <property type="entry name" value="DinB_2"/>
    <property type="match status" value="1"/>
</dbReference>
<dbReference type="Gene3D" id="1.20.120.450">
    <property type="entry name" value="dinb family like domain"/>
    <property type="match status" value="1"/>
</dbReference>
<evidence type="ECO:0000259" key="1">
    <source>
        <dbReference type="Pfam" id="PF12867"/>
    </source>
</evidence>
<dbReference type="Proteomes" id="UP000003094">
    <property type="component" value="Unassembled WGS sequence"/>
</dbReference>
<proteinExistence type="predicted"/>
<accession>A0A2R9SN14</accession>
<sequence>MNMRELLLLYWDNVMEQEDWYPPILPALKDVTAEQALWKPEGEAANSIWENVQHLLYYKQRLLARLEGTPLSNEGIGNDETFLIHDPSQQAWETAQEQLKEVHTALRQKIEQMPEEEITESPQRIASLITHDAYHTGQIIFLRKLQGSWPAKRSFL</sequence>
<keyword evidence="3" id="KW-1185">Reference proteome</keyword>
<comment type="caution">
    <text evidence="2">The sequence shown here is derived from an EMBL/GenBank/DDBJ whole genome shotgun (WGS) entry which is preliminary data.</text>
</comment>
<name>A0A2R9SN14_9BACL</name>
<dbReference type="RefSeq" id="WP_006212383.1">
    <property type="nucleotide sequence ID" value="NZ_ADHJ01000048.1"/>
</dbReference>
<evidence type="ECO:0000313" key="2">
    <source>
        <dbReference type="EMBL" id="EFU38738.1"/>
    </source>
</evidence>
<gene>
    <name evidence="2" type="ORF">PVOR_28319</name>
</gene>
<reference evidence="2 3" key="1">
    <citation type="journal article" date="2010" name="BMC Genomics">
        <title>Genome sequence of the pattern forming Paenibacillus vortex bacterium reveals potential for thriving in complex environments.</title>
        <authorList>
            <person name="Sirota-Madi A."/>
            <person name="Olender T."/>
            <person name="Helman Y."/>
            <person name="Ingham C."/>
            <person name="Brainis I."/>
            <person name="Roth D."/>
            <person name="Hagi E."/>
            <person name="Brodsky L."/>
            <person name="Leshkowitz D."/>
            <person name="Galatenko V."/>
            <person name="Nikolaev V."/>
            <person name="Mugasimangalam R.C."/>
            <person name="Bransburg-Zabary S."/>
            <person name="Gutnick D.L."/>
            <person name="Lancet D."/>
            <person name="Ben-Jacob E."/>
        </authorList>
    </citation>
    <scope>NUCLEOTIDE SEQUENCE [LARGE SCALE GENOMIC DNA]</scope>
    <source>
        <strain evidence="2 3">V453</strain>
    </source>
</reference>
<feature type="domain" description="DinB-like" evidence="1">
    <location>
        <begin position="25"/>
        <end position="139"/>
    </location>
</feature>
<organism evidence="2 3">
    <name type="scientific">Paenibacillus vortex V453</name>
    <dbReference type="NCBI Taxonomy" id="715225"/>
    <lineage>
        <taxon>Bacteria</taxon>
        <taxon>Bacillati</taxon>
        <taxon>Bacillota</taxon>
        <taxon>Bacilli</taxon>
        <taxon>Bacillales</taxon>
        <taxon>Paenibacillaceae</taxon>
        <taxon>Paenibacillus</taxon>
    </lineage>
</organism>
<dbReference type="KEGG" id="pvo:PVOR_28319"/>
<dbReference type="InterPro" id="IPR034660">
    <property type="entry name" value="DinB/YfiT-like"/>
</dbReference>
<dbReference type="AlphaFoldDB" id="A0A2R9SN14"/>
<protein>
    <recommendedName>
        <fullName evidence="1">DinB-like domain-containing protein</fullName>
    </recommendedName>
</protein>
<dbReference type="SUPFAM" id="SSF109854">
    <property type="entry name" value="DinB/YfiT-like putative metalloenzymes"/>
    <property type="match status" value="1"/>
</dbReference>
<dbReference type="InterPro" id="IPR024775">
    <property type="entry name" value="DinB-like"/>
</dbReference>